<sequence length="852" mass="96327">MQTWPPSPCVEDEEVALAREHISDITLHQLKNENQPASSRGSVDQYPIILDNKTPDQSCSPTEKEFVSEALSPDSHSKPAVNNEKRFVLVPSQSLEPEAERHLRPEPLHRPKSTTQLSDQAVPRGRPHVTRIHTDVGPGLEGMRTGHRRAPSPYAHTPVALMGNLSAEPQRKNTLLSPMHAHEPRRSASVHPRSGGFDRDSSDSDHRSESDKVKSPKSSTRNESPNGRFSRRAHRYRSPAPPPGGFTGYTYTGQDHITPPQTPKLNGDSARSSFTDHASLLSEHPSKRQTSSRLTADSPYTSSAEESHSRRPRPIEERKVDRGLRSRRNSRNSSEKDERPKLSRTRSRHNDMTLKDESNQEQFPYGERTYRETQPELSARTTSGMEDLLEKAFMANNTKHVNHGDSSSRHVSPRGSPATSPPQTPRGGDPPQRDYFEQTHNGSRSSKQRSRPQSIDDTHFKDLKNVTSLLGAATLGASLAAKAIPALSRSNTSQSLETQSSGSQSRPGSGQRSRKPSPAIEESQPAYQSLSRTNSTVNRNDSVNTRTTTYMINEERPVPKNGLYAPSPLEPPRTASRSSSYSHSPELRPPAPLRAFSSVPAQGHQQPLHFAAQPALMSSPMNLEPPTTTKKPVDNFDICSACVRNIDLIFPTLQFCVFDRPQEKKEQEKICNLNTNSRHFLPILNELERLAERSKETMRHRDFQEFVDFVRRVSRNRHCVKDTLLATQSWHFISDLPEFTICEECFEEVVWPLRDRPIARDVSKTLKLVPVLRKNSSLRGTSCQLYSDRMRRIFHDAVNRNDFESLKSAARYRYNMEHRLQEMHKLYEMDLQAGIDRRAEMEKNVSIWKSIE</sequence>
<keyword evidence="3" id="KW-1185">Reference proteome</keyword>
<feature type="compositionally biased region" description="Basic and acidic residues" evidence="1">
    <location>
        <begin position="196"/>
        <end position="214"/>
    </location>
</feature>
<gene>
    <name evidence="2" type="ORF">AYO21_02452</name>
</gene>
<feature type="compositionally biased region" description="Low complexity" evidence="1">
    <location>
        <begin position="572"/>
        <end position="584"/>
    </location>
</feature>
<protein>
    <submittedName>
        <fullName evidence="2">Uncharacterized protein</fullName>
    </submittedName>
</protein>
<accession>A0A177FHI3</accession>
<feature type="compositionally biased region" description="Polar residues" evidence="1">
    <location>
        <begin position="525"/>
        <end position="551"/>
    </location>
</feature>
<organism evidence="2 3">
    <name type="scientific">Fonsecaea monophora</name>
    <dbReference type="NCBI Taxonomy" id="254056"/>
    <lineage>
        <taxon>Eukaryota</taxon>
        <taxon>Fungi</taxon>
        <taxon>Dikarya</taxon>
        <taxon>Ascomycota</taxon>
        <taxon>Pezizomycotina</taxon>
        <taxon>Eurotiomycetes</taxon>
        <taxon>Chaetothyriomycetidae</taxon>
        <taxon>Chaetothyriales</taxon>
        <taxon>Herpotrichiellaceae</taxon>
        <taxon>Fonsecaea</taxon>
    </lineage>
</organism>
<dbReference type="Proteomes" id="UP000077002">
    <property type="component" value="Unassembled WGS sequence"/>
</dbReference>
<feature type="compositionally biased region" description="Polar residues" evidence="1">
    <location>
        <begin position="375"/>
        <end position="384"/>
    </location>
</feature>
<evidence type="ECO:0000313" key="2">
    <source>
        <dbReference type="EMBL" id="OAG43166.1"/>
    </source>
</evidence>
<dbReference type="RefSeq" id="XP_022515118.1">
    <property type="nucleotide sequence ID" value="XM_022652430.1"/>
</dbReference>
<feature type="region of interest" description="Disordered" evidence="1">
    <location>
        <begin position="489"/>
        <end position="605"/>
    </location>
</feature>
<comment type="caution">
    <text evidence="2">The sequence shown here is derived from an EMBL/GenBank/DDBJ whole genome shotgun (WGS) entry which is preliminary data.</text>
</comment>
<feature type="compositionally biased region" description="Polar residues" evidence="1">
    <location>
        <begin position="288"/>
        <end position="304"/>
    </location>
</feature>
<dbReference type="GeneID" id="34597626"/>
<proteinExistence type="predicted"/>
<name>A0A177FHI3_9EURO</name>
<dbReference type="OrthoDB" id="5324692at2759"/>
<reference evidence="2 3" key="1">
    <citation type="submission" date="2016-03" db="EMBL/GenBank/DDBJ databases">
        <title>Draft genome sequence of the Fonsecaea monophora CBS 269.37.</title>
        <authorList>
            <person name="Bombassaro A."/>
            <person name="Vinicius W.A."/>
            <person name="De Hoog S."/>
            <person name="Sun J."/>
            <person name="Souza E.M."/>
            <person name="Raittz R.T."/>
            <person name="Costa F."/>
            <person name="Leao A.C."/>
            <person name="Tadra-Sfeir M.Z."/>
            <person name="Baura V."/>
            <person name="Balsanelli E."/>
            <person name="Pedrosa F.O."/>
            <person name="Moreno L.F."/>
            <person name="Steffens M.B."/>
            <person name="Xi L."/>
            <person name="Bocca A.L."/>
            <person name="Felipe M.S."/>
            <person name="Teixeira M."/>
            <person name="Telles Filho F.Q."/>
            <person name="Azevedo C.M."/>
            <person name="Gomes R."/>
            <person name="Vicente V.A."/>
        </authorList>
    </citation>
    <scope>NUCLEOTIDE SEQUENCE [LARGE SCALE GENOMIC DNA]</scope>
    <source>
        <strain evidence="2 3">CBS 269.37</strain>
    </source>
</reference>
<feature type="compositionally biased region" description="Basic and acidic residues" evidence="1">
    <location>
        <begin position="348"/>
        <end position="358"/>
    </location>
</feature>
<feature type="compositionally biased region" description="Polar residues" evidence="1">
    <location>
        <begin position="32"/>
        <end position="42"/>
    </location>
</feature>
<dbReference type="EMBL" id="LVKK01000011">
    <property type="protein sequence ID" value="OAG43166.1"/>
    <property type="molecule type" value="Genomic_DNA"/>
</dbReference>
<feature type="compositionally biased region" description="Basic and acidic residues" evidence="1">
    <location>
        <begin position="98"/>
        <end position="109"/>
    </location>
</feature>
<feature type="compositionally biased region" description="Low complexity" evidence="1">
    <location>
        <begin position="499"/>
        <end position="511"/>
    </location>
</feature>
<evidence type="ECO:0000313" key="3">
    <source>
        <dbReference type="Proteomes" id="UP000077002"/>
    </source>
</evidence>
<feature type="compositionally biased region" description="Basic and acidic residues" evidence="1">
    <location>
        <begin position="305"/>
        <end position="324"/>
    </location>
</feature>
<feature type="compositionally biased region" description="Polar residues" evidence="1">
    <location>
        <begin position="489"/>
        <end position="498"/>
    </location>
</feature>
<feature type="region of interest" description="Disordered" evidence="1">
    <location>
        <begin position="28"/>
        <end position="459"/>
    </location>
</feature>
<feature type="compositionally biased region" description="Polar residues" evidence="1">
    <location>
        <begin position="216"/>
        <end position="227"/>
    </location>
</feature>
<dbReference type="AlphaFoldDB" id="A0A177FHI3"/>
<evidence type="ECO:0000256" key="1">
    <source>
        <dbReference type="SAM" id="MobiDB-lite"/>
    </source>
</evidence>